<dbReference type="GO" id="GO:0005634">
    <property type="term" value="C:nucleus"/>
    <property type="evidence" value="ECO:0007669"/>
    <property type="project" value="TreeGrafter"/>
</dbReference>
<evidence type="ECO:0000259" key="3">
    <source>
        <dbReference type="PROSITE" id="PS50894"/>
    </source>
</evidence>
<feature type="modified residue" description="Phosphohistidine" evidence="1">
    <location>
        <position position="89"/>
    </location>
</feature>
<keyword evidence="1" id="KW-0597">Phosphoprotein</keyword>
<dbReference type="AlphaFoldDB" id="A0A397W8J6"/>
<evidence type="ECO:0000256" key="2">
    <source>
        <dbReference type="SAM" id="MobiDB-lite"/>
    </source>
</evidence>
<organism evidence="4 5">
    <name type="scientific">Gigaspora rosea</name>
    <dbReference type="NCBI Taxonomy" id="44941"/>
    <lineage>
        <taxon>Eukaryota</taxon>
        <taxon>Fungi</taxon>
        <taxon>Fungi incertae sedis</taxon>
        <taxon>Mucoromycota</taxon>
        <taxon>Glomeromycotina</taxon>
        <taxon>Glomeromycetes</taxon>
        <taxon>Diversisporales</taxon>
        <taxon>Gigasporaceae</taxon>
        <taxon>Gigaspora</taxon>
    </lineage>
</organism>
<feature type="compositionally biased region" description="Basic and acidic residues" evidence="2">
    <location>
        <begin position="1"/>
        <end position="20"/>
    </location>
</feature>
<dbReference type="Pfam" id="PF01627">
    <property type="entry name" value="Hpt"/>
    <property type="match status" value="1"/>
</dbReference>
<feature type="domain" description="HPt" evidence="3">
    <location>
        <begin position="50"/>
        <end position="148"/>
    </location>
</feature>
<comment type="caution">
    <text evidence="4">The sequence shown here is derived from an EMBL/GenBank/DDBJ whole genome shotgun (WGS) entry which is preliminary data.</text>
</comment>
<dbReference type="GO" id="GO:0000160">
    <property type="term" value="P:phosphorelay signal transduction system"/>
    <property type="evidence" value="ECO:0007669"/>
    <property type="project" value="InterPro"/>
</dbReference>
<dbReference type="STRING" id="44941.A0A397W8J6"/>
<dbReference type="GO" id="GO:0005737">
    <property type="term" value="C:cytoplasm"/>
    <property type="evidence" value="ECO:0007669"/>
    <property type="project" value="TreeGrafter"/>
</dbReference>
<dbReference type="PANTHER" id="PTHR28242:SF52">
    <property type="entry name" value="PHOSPHORELAY INTERMEDIATE PROTEIN YPD1"/>
    <property type="match status" value="1"/>
</dbReference>
<protein>
    <submittedName>
        <fullName evidence="4">Signal transduction histidine kinase</fullName>
    </submittedName>
</protein>
<keyword evidence="5" id="KW-1185">Reference proteome</keyword>
<feature type="region of interest" description="Disordered" evidence="2">
    <location>
        <begin position="156"/>
        <end position="179"/>
    </location>
</feature>
<dbReference type="CDD" id="cd00088">
    <property type="entry name" value="HPT"/>
    <property type="match status" value="1"/>
</dbReference>
<gene>
    <name evidence="4" type="ORF">C2G38_2154270</name>
</gene>
<dbReference type="Proteomes" id="UP000266673">
    <property type="component" value="Unassembled WGS sequence"/>
</dbReference>
<dbReference type="InterPro" id="IPR036641">
    <property type="entry name" value="HPT_dom_sf"/>
</dbReference>
<dbReference type="PANTHER" id="PTHR28242">
    <property type="entry name" value="PHOSPHORELAY INTERMEDIATE PROTEIN YPD1"/>
    <property type="match status" value="1"/>
</dbReference>
<accession>A0A397W8J6</accession>
<dbReference type="InterPro" id="IPR008207">
    <property type="entry name" value="Sig_transdc_His_kin_Hpt_dom"/>
</dbReference>
<name>A0A397W8J6_9GLOM</name>
<dbReference type="OrthoDB" id="1673781at2759"/>
<reference evidence="4 5" key="1">
    <citation type="submission" date="2018-06" db="EMBL/GenBank/DDBJ databases">
        <title>Comparative genomics reveals the genomic features of Rhizophagus irregularis, R. cerebriforme, R. diaphanum and Gigaspora rosea, and their symbiotic lifestyle signature.</title>
        <authorList>
            <person name="Morin E."/>
            <person name="San Clemente H."/>
            <person name="Chen E.C.H."/>
            <person name="De La Providencia I."/>
            <person name="Hainaut M."/>
            <person name="Kuo A."/>
            <person name="Kohler A."/>
            <person name="Murat C."/>
            <person name="Tang N."/>
            <person name="Roy S."/>
            <person name="Loubradou J."/>
            <person name="Henrissat B."/>
            <person name="Grigoriev I.V."/>
            <person name="Corradi N."/>
            <person name="Roux C."/>
            <person name="Martin F.M."/>
        </authorList>
    </citation>
    <scope>NUCLEOTIDE SEQUENCE [LARGE SCALE GENOMIC DNA]</scope>
    <source>
        <strain evidence="4 5">DAOM 194757</strain>
    </source>
</reference>
<dbReference type="InterPro" id="IPR045871">
    <property type="entry name" value="AHP1-5/YPD1"/>
</dbReference>
<feature type="region of interest" description="Disordered" evidence="2">
    <location>
        <begin position="1"/>
        <end position="35"/>
    </location>
</feature>
<evidence type="ECO:0000313" key="5">
    <source>
        <dbReference type="Proteomes" id="UP000266673"/>
    </source>
</evidence>
<evidence type="ECO:0000313" key="4">
    <source>
        <dbReference type="EMBL" id="RIB29897.1"/>
    </source>
</evidence>
<dbReference type="PROSITE" id="PS50894">
    <property type="entry name" value="HPT"/>
    <property type="match status" value="1"/>
</dbReference>
<dbReference type="GO" id="GO:0009927">
    <property type="term" value="F:histidine phosphotransfer kinase activity"/>
    <property type="evidence" value="ECO:0007669"/>
    <property type="project" value="InterPro"/>
</dbReference>
<dbReference type="SUPFAM" id="SSF47226">
    <property type="entry name" value="Histidine-containing phosphotransfer domain, HPT domain"/>
    <property type="match status" value="1"/>
</dbReference>
<dbReference type="Gene3D" id="1.20.120.160">
    <property type="entry name" value="HPT domain"/>
    <property type="match status" value="1"/>
</dbReference>
<dbReference type="EMBL" id="QKWP01000027">
    <property type="protein sequence ID" value="RIB29897.1"/>
    <property type="molecule type" value="Genomic_DNA"/>
</dbReference>
<keyword evidence="4" id="KW-0808">Transferase</keyword>
<keyword evidence="4" id="KW-0418">Kinase</keyword>
<dbReference type="FunFam" id="1.20.120.160:FF:000007">
    <property type="entry name" value="Multistep phosphorelay regulator 1"/>
    <property type="match status" value="1"/>
</dbReference>
<dbReference type="GO" id="GO:0043424">
    <property type="term" value="F:protein histidine kinase binding"/>
    <property type="evidence" value="ECO:0007669"/>
    <property type="project" value="InterPro"/>
</dbReference>
<proteinExistence type="predicted"/>
<sequence>MPSTPRVEDPPEVGRNREEPNDGDGEEGYSSDLLDHETFNQLLEMDDDVDHDFSKSIVWHYFEQAETTFQEMDKALSDENLVELSKLGHFLKGSSAAIGLKKVKASCEKMQHYGNMKDETGTESISEEDALKKISSLLEKVKEEYKEAETYLKNFYSERDDTDNTKNTDEKDSSPTEKD</sequence>
<evidence type="ECO:0000256" key="1">
    <source>
        <dbReference type="PROSITE-ProRule" id="PRU00110"/>
    </source>
</evidence>